<dbReference type="SUPFAM" id="SSF52540">
    <property type="entry name" value="P-loop containing nucleoside triphosphate hydrolases"/>
    <property type="match status" value="1"/>
</dbReference>
<dbReference type="Gene3D" id="3.40.50.300">
    <property type="entry name" value="P-loop containing nucleotide triphosphate hydrolases"/>
    <property type="match status" value="1"/>
</dbReference>
<reference evidence="5 6" key="1">
    <citation type="journal article" date="2018" name="Nat. Ecol. Evol.">
        <title>Pezizomycetes genomes reveal the molecular basis of ectomycorrhizal truffle lifestyle.</title>
        <authorList>
            <person name="Murat C."/>
            <person name="Payen T."/>
            <person name="Noel B."/>
            <person name="Kuo A."/>
            <person name="Morin E."/>
            <person name="Chen J."/>
            <person name="Kohler A."/>
            <person name="Krizsan K."/>
            <person name="Balestrini R."/>
            <person name="Da Silva C."/>
            <person name="Montanini B."/>
            <person name="Hainaut M."/>
            <person name="Levati E."/>
            <person name="Barry K.W."/>
            <person name="Belfiori B."/>
            <person name="Cichocki N."/>
            <person name="Clum A."/>
            <person name="Dockter R.B."/>
            <person name="Fauchery L."/>
            <person name="Guy J."/>
            <person name="Iotti M."/>
            <person name="Le Tacon F."/>
            <person name="Lindquist E.A."/>
            <person name="Lipzen A."/>
            <person name="Malagnac F."/>
            <person name="Mello A."/>
            <person name="Molinier V."/>
            <person name="Miyauchi S."/>
            <person name="Poulain J."/>
            <person name="Riccioni C."/>
            <person name="Rubini A."/>
            <person name="Sitrit Y."/>
            <person name="Splivallo R."/>
            <person name="Traeger S."/>
            <person name="Wang M."/>
            <person name="Zifcakova L."/>
            <person name="Wipf D."/>
            <person name="Zambonelli A."/>
            <person name="Paolocci F."/>
            <person name="Nowrousian M."/>
            <person name="Ottonello S."/>
            <person name="Baldrian P."/>
            <person name="Spatafora J.W."/>
            <person name="Henrissat B."/>
            <person name="Nagy L.G."/>
            <person name="Aury J.M."/>
            <person name="Wincker P."/>
            <person name="Grigoriev I.V."/>
            <person name="Bonfante P."/>
            <person name="Martin F.M."/>
        </authorList>
    </citation>
    <scope>NUCLEOTIDE SEQUENCE [LARGE SCALE GENOMIC DNA]</scope>
    <source>
        <strain evidence="5 6">RN42</strain>
    </source>
</reference>
<protein>
    <recommendedName>
        <fullName evidence="4">IRG-type G domain-containing protein</fullName>
    </recommendedName>
</protein>
<dbReference type="GO" id="GO:0016020">
    <property type="term" value="C:membrane"/>
    <property type="evidence" value="ECO:0007669"/>
    <property type="project" value="InterPro"/>
</dbReference>
<dbReference type="STRING" id="1160509.A0A3N4HIP3"/>
<evidence type="ECO:0000313" key="6">
    <source>
        <dbReference type="Proteomes" id="UP000275078"/>
    </source>
</evidence>
<dbReference type="OrthoDB" id="422720at2759"/>
<sequence length="569" mass="66153">MGQPHSVVMLVAGVVGAVVQLAKLFINPPNADNDTLQNIEEENHRRAEVERLHREAEEREQHAREAEERAKRAEQDAREREERYMRESKEREERDRQERERIQREMEEQRQRAEQEAKEREERAREERERIKKEMEEQRQRAEKEAKEKEERYRQEMEERQKREAEERQRLEQAAREREAEHRRQLEEQERENERQRILAEERRKKEEEEFQAQAELLRQQAEEQRKSAEIAKALAERTASEAKKFYDAAARGIRPIVVPTTEEVKAAKEKMQYDPAFCHFAICGPSGSGKSSLINAFRGLNSEEDAGYAKTDVVECTSTTARYPDPRSEVPFSRFVWYDIPGAGTLDIPDWQYFNDHGLFCFDFIILIYDGRFTSIAAAIIKNCKRFNIPVFVVRSKSDQHINNLYKVEDAKEENGNLTAEELYAKVKETYVVSTRKDFAKNISHLAASIKSEDDPSSAELAKLVEKTEQVYIVSSHNLLKMFGKPVKKKARREAVAAPELFVVDEEKLIKDLMKAAVDRRYGGAEAGAGDAKDEEDDGFSLVDMAKNLPKVDGFLEMLHNNITQARK</sequence>
<evidence type="ECO:0000259" key="4">
    <source>
        <dbReference type="PROSITE" id="PS51716"/>
    </source>
</evidence>
<dbReference type="EMBL" id="ML119810">
    <property type="protein sequence ID" value="RPA73803.1"/>
    <property type="molecule type" value="Genomic_DNA"/>
</dbReference>
<gene>
    <name evidence="5" type="ORF">BJ508DRAFT_45109</name>
</gene>
<name>A0A3N4HIP3_ASCIM</name>
<dbReference type="InterPro" id="IPR007743">
    <property type="entry name" value="Immunity-related_GTPase-like"/>
</dbReference>
<evidence type="ECO:0000313" key="5">
    <source>
        <dbReference type="EMBL" id="RPA73803.1"/>
    </source>
</evidence>
<feature type="region of interest" description="Disordered" evidence="2">
    <location>
        <begin position="29"/>
        <end position="195"/>
    </location>
</feature>
<evidence type="ECO:0000256" key="3">
    <source>
        <dbReference type="SAM" id="SignalP"/>
    </source>
</evidence>
<dbReference type="PANTHER" id="PTHR14143:SF1">
    <property type="entry name" value="IRG-TYPE G DOMAIN-CONTAINING PROTEIN"/>
    <property type="match status" value="1"/>
</dbReference>
<dbReference type="PANTHER" id="PTHR14143">
    <property type="entry name" value="INTERFERON-INDUCIBLE GTPASE FAMILY MEMBER"/>
    <property type="match status" value="1"/>
</dbReference>
<keyword evidence="6" id="KW-1185">Reference proteome</keyword>
<dbReference type="GO" id="GO:0005525">
    <property type="term" value="F:GTP binding"/>
    <property type="evidence" value="ECO:0007669"/>
    <property type="project" value="InterPro"/>
</dbReference>
<dbReference type="InterPro" id="IPR030385">
    <property type="entry name" value="G_IRG_dom"/>
</dbReference>
<keyword evidence="3" id="KW-0732">Signal</keyword>
<feature type="compositionally biased region" description="Basic and acidic residues" evidence="2">
    <location>
        <begin position="41"/>
        <end position="195"/>
    </location>
</feature>
<feature type="chain" id="PRO_5018086215" description="IRG-type G domain-containing protein" evidence="3">
    <location>
        <begin position="17"/>
        <end position="569"/>
    </location>
</feature>
<dbReference type="Pfam" id="PF05049">
    <property type="entry name" value="IIGP"/>
    <property type="match status" value="1"/>
</dbReference>
<dbReference type="AlphaFoldDB" id="A0A3N4HIP3"/>
<dbReference type="Proteomes" id="UP000275078">
    <property type="component" value="Unassembled WGS sequence"/>
</dbReference>
<feature type="domain" description="IRG-type G" evidence="4">
    <location>
        <begin position="277"/>
        <end position="472"/>
    </location>
</feature>
<organism evidence="5 6">
    <name type="scientific">Ascobolus immersus RN42</name>
    <dbReference type="NCBI Taxonomy" id="1160509"/>
    <lineage>
        <taxon>Eukaryota</taxon>
        <taxon>Fungi</taxon>
        <taxon>Dikarya</taxon>
        <taxon>Ascomycota</taxon>
        <taxon>Pezizomycotina</taxon>
        <taxon>Pezizomycetes</taxon>
        <taxon>Pezizales</taxon>
        <taxon>Ascobolaceae</taxon>
        <taxon>Ascobolus</taxon>
    </lineage>
</organism>
<comment type="similarity">
    <text evidence="1">Belongs to the TRAFAC class dynamin-like GTPase superfamily. IRG family.</text>
</comment>
<evidence type="ECO:0000256" key="2">
    <source>
        <dbReference type="SAM" id="MobiDB-lite"/>
    </source>
</evidence>
<evidence type="ECO:0000256" key="1">
    <source>
        <dbReference type="ARBA" id="ARBA00005429"/>
    </source>
</evidence>
<proteinExistence type="inferred from homology"/>
<accession>A0A3N4HIP3</accession>
<dbReference type="InterPro" id="IPR027417">
    <property type="entry name" value="P-loop_NTPase"/>
</dbReference>
<dbReference type="PROSITE" id="PS51716">
    <property type="entry name" value="G_IRG"/>
    <property type="match status" value="1"/>
</dbReference>
<feature type="signal peptide" evidence="3">
    <location>
        <begin position="1"/>
        <end position="16"/>
    </location>
</feature>